<dbReference type="HOGENOM" id="CLU_1332094_0_0_1"/>
<sequence length="218" mass="23891">MSGPVPGTVVVGVGGVSKWAAGPSYGPVLQQTQLYILGATLDLNPILEGKDQKNPLQFHVVTGFTTTGGTRGPNDGNVHGKDQPATLPRVDQLIIISRISPWCTIVKNEHGVTIGDVCSAIYKDYTENSVTEAEFAALNARAKEQLKRTAASNFQLNQPQGAQAWGYYTPAQPGPDRYRRVDWLRDRVYFEALGRDENYAKTRLGFKAPNIFIMELTP</sequence>
<dbReference type="EMBL" id="KN831768">
    <property type="protein sequence ID" value="KIM49565.1"/>
    <property type="molecule type" value="Genomic_DNA"/>
</dbReference>
<keyword evidence="3" id="KW-1185">Reference proteome</keyword>
<evidence type="ECO:0000313" key="3">
    <source>
        <dbReference type="Proteomes" id="UP000053424"/>
    </source>
</evidence>
<feature type="domain" description="DUF6699" evidence="1">
    <location>
        <begin position="77"/>
        <end position="195"/>
    </location>
</feature>
<dbReference type="InterPro" id="IPR046522">
    <property type="entry name" value="DUF6699"/>
</dbReference>
<dbReference type="Pfam" id="PF20415">
    <property type="entry name" value="DUF6699"/>
    <property type="match status" value="1"/>
</dbReference>
<dbReference type="AlphaFoldDB" id="A0A0C3CLI9"/>
<reference evidence="2 3" key="1">
    <citation type="submission" date="2014-04" db="EMBL/GenBank/DDBJ databases">
        <authorList>
            <consortium name="DOE Joint Genome Institute"/>
            <person name="Kuo A."/>
            <person name="Gay G."/>
            <person name="Dore J."/>
            <person name="Kohler A."/>
            <person name="Nagy L.G."/>
            <person name="Floudas D."/>
            <person name="Copeland A."/>
            <person name="Barry K.W."/>
            <person name="Cichocki N."/>
            <person name="Veneault-Fourrey C."/>
            <person name="LaButti K."/>
            <person name="Lindquist E.A."/>
            <person name="Lipzen A."/>
            <person name="Lundell T."/>
            <person name="Morin E."/>
            <person name="Murat C."/>
            <person name="Sun H."/>
            <person name="Tunlid A."/>
            <person name="Henrissat B."/>
            <person name="Grigoriev I.V."/>
            <person name="Hibbett D.S."/>
            <person name="Martin F."/>
            <person name="Nordberg H.P."/>
            <person name="Cantor M.N."/>
            <person name="Hua S.X."/>
        </authorList>
    </citation>
    <scope>NUCLEOTIDE SEQUENCE [LARGE SCALE GENOMIC DNA]</scope>
    <source>
        <strain evidence="3">h7</strain>
    </source>
</reference>
<evidence type="ECO:0000259" key="1">
    <source>
        <dbReference type="Pfam" id="PF20415"/>
    </source>
</evidence>
<evidence type="ECO:0000313" key="2">
    <source>
        <dbReference type="EMBL" id="KIM49565.1"/>
    </source>
</evidence>
<accession>A0A0C3CLI9</accession>
<dbReference type="STRING" id="686832.A0A0C3CLI9"/>
<proteinExistence type="predicted"/>
<dbReference type="OrthoDB" id="3333333at2759"/>
<reference evidence="3" key="2">
    <citation type="submission" date="2015-01" db="EMBL/GenBank/DDBJ databases">
        <title>Evolutionary Origins and Diversification of the Mycorrhizal Mutualists.</title>
        <authorList>
            <consortium name="DOE Joint Genome Institute"/>
            <consortium name="Mycorrhizal Genomics Consortium"/>
            <person name="Kohler A."/>
            <person name="Kuo A."/>
            <person name="Nagy L.G."/>
            <person name="Floudas D."/>
            <person name="Copeland A."/>
            <person name="Barry K.W."/>
            <person name="Cichocki N."/>
            <person name="Veneault-Fourrey C."/>
            <person name="LaButti K."/>
            <person name="Lindquist E.A."/>
            <person name="Lipzen A."/>
            <person name="Lundell T."/>
            <person name="Morin E."/>
            <person name="Murat C."/>
            <person name="Riley R."/>
            <person name="Ohm R."/>
            <person name="Sun H."/>
            <person name="Tunlid A."/>
            <person name="Henrissat B."/>
            <person name="Grigoriev I.V."/>
            <person name="Hibbett D.S."/>
            <person name="Martin F."/>
        </authorList>
    </citation>
    <scope>NUCLEOTIDE SEQUENCE [LARGE SCALE GENOMIC DNA]</scope>
    <source>
        <strain evidence="3">h7</strain>
    </source>
</reference>
<gene>
    <name evidence="2" type="ORF">M413DRAFT_438755</name>
</gene>
<dbReference type="Proteomes" id="UP000053424">
    <property type="component" value="Unassembled WGS sequence"/>
</dbReference>
<name>A0A0C3CLI9_HEBCY</name>
<protein>
    <recommendedName>
        <fullName evidence="1">DUF6699 domain-containing protein</fullName>
    </recommendedName>
</protein>
<organism evidence="2 3">
    <name type="scientific">Hebeloma cylindrosporum</name>
    <dbReference type="NCBI Taxonomy" id="76867"/>
    <lineage>
        <taxon>Eukaryota</taxon>
        <taxon>Fungi</taxon>
        <taxon>Dikarya</taxon>
        <taxon>Basidiomycota</taxon>
        <taxon>Agaricomycotina</taxon>
        <taxon>Agaricomycetes</taxon>
        <taxon>Agaricomycetidae</taxon>
        <taxon>Agaricales</taxon>
        <taxon>Agaricineae</taxon>
        <taxon>Hymenogastraceae</taxon>
        <taxon>Hebeloma</taxon>
    </lineage>
</organism>